<dbReference type="OrthoDB" id="337735at2759"/>
<protein>
    <recommendedName>
        <fullName evidence="7">Cyclin</fullName>
    </recommendedName>
</protein>
<keyword evidence="6" id="KW-1185">Reference proteome</keyword>
<dbReference type="GO" id="GO:0019901">
    <property type="term" value="F:protein kinase binding"/>
    <property type="evidence" value="ECO:0007669"/>
    <property type="project" value="InterPro"/>
</dbReference>
<comment type="caution">
    <text evidence="5">The sequence shown here is derived from an EMBL/GenBank/DDBJ whole genome shotgun (WGS) entry which is preliminary data.</text>
</comment>
<dbReference type="PANTHER" id="PTHR15615">
    <property type="match status" value="1"/>
</dbReference>
<dbReference type="AlphaFoldDB" id="A0A9D4UT19"/>
<evidence type="ECO:0000313" key="5">
    <source>
        <dbReference type="EMBL" id="KAI5073575.1"/>
    </source>
</evidence>
<keyword evidence="3" id="KW-0195">Cyclin</keyword>
<feature type="non-terminal residue" evidence="5">
    <location>
        <position position="1"/>
    </location>
</feature>
<organism evidence="5 6">
    <name type="scientific">Adiantum capillus-veneris</name>
    <name type="common">Maidenhair fern</name>
    <dbReference type="NCBI Taxonomy" id="13818"/>
    <lineage>
        <taxon>Eukaryota</taxon>
        <taxon>Viridiplantae</taxon>
        <taxon>Streptophyta</taxon>
        <taxon>Embryophyta</taxon>
        <taxon>Tracheophyta</taxon>
        <taxon>Polypodiopsida</taxon>
        <taxon>Polypodiidae</taxon>
        <taxon>Polypodiales</taxon>
        <taxon>Pteridineae</taxon>
        <taxon>Pteridaceae</taxon>
        <taxon>Vittarioideae</taxon>
        <taxon>Adiantum</taxon>
    </lineage>
</organism>
<gene>
    <name evidence="5" type="ORF">GOP47_0011588</name>
</gene>
<evidence type="ECO:0000256" key="2">
    <source>
        <dbReference type="ARBA" id="ARBA00022618"/>
    </source>
</evidence>
<dbReference type="InterPro" id="IPR013922">
    <property type="entry name" value="Cyclin_PHO80-like"/>
</dbReference>
<evidence type="ECO:0000313" key="6">
    <source>
        <dbReference type="Proteomes" id="UP000886520"/>
    </source>
</evidence>
<sequence length="113" mass="12854">PNLRITSMNVHRILITSILVSAKFLDDSYYDNAYYAQIGGVSTQEMNKLEWDFLFLLDFRLQVTVSVFESYCSHLEREVSPCGGYQIEKVLQAICALEGEVKKSSQECSTMVV</sequence>
<dbReference type="SUPFAM" id="SSF47954">
    <property type="entry name" value="Cyclin-like"/>
    <property type="match status" value="1"/>
</dbReference>
<proteinExistence type="inferred from homology"/>
<evidence type="ECO:0008006" key="7">
    <source>
        <dbReference type="Google" id="ProtNLM"/>
    </source>
</evidence>
<evidence type="ECO:0000256" key="4">
    <source>
        <dbReference type="ARBA" id="ARBA00023306"/>
    </source>
</evidence>
<keyword evidence="2" id="KW-0132">Cell division</keyword>
<keyword evidence="4" id="KW-0131">Cell cycle</keyword>
<comment type="similarity">
    <text evidence="1">Belongs to the cyclin family. Cyclin U/P subfamily.</text>
</comment>
<reference evidence="5" key="1">
    <citation type="submission" date="2021-01" db="EMBL/GenBank/DDBJ databases">
        <title>Adiantum capillus-veneris genome.</title>
        <authorList>
            <person name="Fang Y."/>
            <person name="Liao Q."/>
        </authorList>
    </citation>
    <scope>NUCLEOTIDE SEQUENCE</scope>
    <source>
        <strain evidence="5">H3</strain>
        <tissue evidence="5">Leaf</tissue>
    </source>
</reference>
<evidence type="ECO:0000256" key="3">
    <source>
        <dbReference type="ARBA" id="ARBA00023127"/>
    </source>
</evidence>
<dbReference type="InterPro" id="IPR012389">
    <property type="entry name" value="Cyclin_P/U"/>
</dbReference>
<dbReference type="Proteomes" id="UP000886520">
    <property type="component" value="Chromosome 11"/>
</dbReference>
<name>A0A9D4UT19_ADICA</name>
<dbReference type="GO" id="GO:0051301">
    <property type="term" value="P:cell division"/>
    <property type="evidence" value="ECO:0007669"/>
    <property type="project" value="UniProtKB-KW"/>
</dbReference>
<evidence type="ECO:0000256" key="1">
    <source>
        <dbReference type="ARBA" id="ARBA00007215"/>
    </source>
</evidence>
<dbReference type="InterPro" id="IPR036915">
    <property type="entry name" value="Cyclin-like_sf"/>
</dbReference>
<accession>A0A9D4UT19</accession>
<dbReference type="EMBL" id="JABFUD020000011">
    <property type="protein sequence ID" value="KAI5073575.1"/>
    <property type="molecule type" value="Genomic_DNA"/>
</dbReference>
<dbReference type="PIRSF" id="PIRSF027110">
    <property type="entry name" value="PREG"/>
    <property type="match status" value="1"/>
</dbReference>
<dbReference type="PANTHER" id="PTHR15615:SF108">
    <property type="entry name" value="PROTEIN CNPPD1"/>
    <property type="match status" value="1"/>
</dbReference>
<dbReference type="Pfam" id="PF08613">
    <property type="entry name" value="Cyclin"/>
    <property type="match status" value="1"/>
</dbReference>
<dbReference type="Gene3D" id="1.10.472.10">
    <property type="entry name" value="Cyclin-like"/>
    <property type="match status" value="1"/>
</dbReference>